<evidence type="ECO:0000313" key="2">
    <source>
        <dbReference type="WBParaSite" id="TMUE_3000013864.1"/>
    </source>
</evidence>
<name>A0A5S6R3H1_TRIMR</name>
<keyword evidence="1" id="KW-1185">Reference proteome</keyword>
<dbReference type="Proteomes" id="UP000046395">
    <property type="component" value="Unassembled WGS sequence"/>
</dbReference>
<sequence>MSRVSAEPCEQVLGDNETRQLVDVQLYLLYRRVVWYPRTAVMDKSDDYIIYCQKLMTQCRSAKPVFLGARRIEIENGDNFYNKEKPFKFFVHFKRASGIKKRRFSAQAEPALSMSLSKCGCSLTRRESCNESETNVYTRTSVMKNRRTYGSSTSRSRAIEFCCSIRRWVLVCWYSAFGVKRWTFGVPCRADMKAVS</sequence>
<dbReference type="AlphaFoldDB" id="A0A5S6R3H1"/>
<organism evidence="1 2">
    <name type="scientific">Trichuris muris</name>
    <name type="common">Mouse whipworm</name>
    <dbReference type="NCBI Taxonomy" id="70415"/>
    <lineage>
        <taxon>Eukaryota</taxon>
        <taxon>Metazoa</taxon>
        <taxon>Ecdysozoa</taxon>
        <taxon>Nematoda</taxon>
        <taxon>Enoplea</taxon>
        <taxon>Dorylaimia</taxon>
        <taxon>Trichinellida</taxon>
        <taxon>Trichuridae</taxon>
        <taxon>Trichuris</taxon>
    </lineage>
</organism>
<reference evidence="2" key="1">
    <citation type="submission" date="2019-12" db="UniProtKB">
        <authorList>
            <consortium name="WormBaseParasite"/>
        </authorList>
    </citation>
    <scope>IDENTIFICATION</scope>
</reference>
<dbReference type="WBParaSite" id="TMUE_3000013864.1">
    <property type="protein sequence ID" value="TMUE_3000013864.1"/>
    <property type="gene ID" value="WBGene00294194"/>
</dbReference>
<protein>
    <submittedName>
        <fullName evidence="2">Uncharacterized protein</fullName>
    </submittedName>
</protein>
<accession>A0A5S6R3H1</accession>
<proteinExistence type="predicted"/>
<evidence type="ECO:0000313" key="1">
    <source>
        <dbReference type="Proteomes" id="UP000046395"/>
    </source>
</evidence>